<gene>
    <name evidence="1" type="ORF">KUDE01_000884</name>
</gene>
<dbReference type="Proteomes" id="UP001228049">
    <property type="component" value="Unassembled WGS sequence"/>
</dbReference>
<keyword evidence="2" id="KW-1185">Reference proteome</keyword>
<reference evidence="1" key="1">
    <citation type="submission" date="2023-04" db="EMBL/GenBank/DDBJ databases">
        <title>Chromosome-level genome of Chaenocephalus aceratus.</title>
        <authorList>
            <person name="Park H."/>
        </authorList>
    </citation>
    <scope>NUCLEOTIDE SEQUENCE</scope>
    <source>
        <strain evidence="1">DE</strain>
        <tissue evidence="1">Muscle</tissue>
    </source>
</reference>
<organism evidence="1 2">
    <name type="scientific">Dissostichus eleginoides</name>
    <name type="common">Patagonian toothfish</name>
    <name type="synonym">Dissostichus amissus</name>
    <dbReference type="NCBI Taxonomy" id="100907"/>
    <lineage>
        <taxon>Eukaryota</taxon>
        <taxon>Metazoa</taxon>
        <taxon>Chordata</taxon>
        <taxon>Craniata</taxon>
        <taxon>Vertebrata</taxon>
        <taxon>Euteleostomi</taxon>
        <taxon>Actinopterygii</taxon>
        <taxon>Neopterygii</taxon>
        <taxon>Teleostei</taxon>
        <taxon>Neoteleostei</taxon>
        <taxon>Acanthomorphata</taxon>
        <taxon>Eupercaria</taxon>
        <taxon>Perciformes</taxon>
        <taxon>Notothenioidei</taxon>
        <taxon>Nototheniidae</taxon>
        <taxon>Dissostichus</taxon>
    </lineage>
</organism>
<accession>A0AAD9FEX0</accession>
<dbReference type="AlphaFoldDB" id="A0AAD9FEX0"/>
<protein>
    <submittedName>
        <fullName evidence="1">Oxidoreductase</fullName>
    </submittedName>
</protein>
<evidence type="ECO:0000313" key="2">
    <source>
        <dbReference type="Proteomes" id="UP001228049"/>
    </source>
</evidence>
<evidence type="ECO:0000313" key="1">
    <source>
        <dbReference type="EMBL" id="KAK1900097.1"/>
    </source>
</evidence>
<comment type="caution">
    <text evidence="1">The sequence shown here is derived from an EMBL/GenBank/DDBJ whole genome shotgun (WGS) entry which is preliminary data.</text>
</comment>
<sequence length="117" mass="12352">MCPGIGDHLGKPRPPGRTSCLHKNRCGGEGSELYGGASGGRDLRSVEFGCHHGNHKGALLLDKDGPVHAAREILTQPQLEQAAHLSGPVSSAPSLSWEVRGTGSYVPLGEQRRGCYN</sequence>
<name>A0AAD9FEX0_DISEL</name>
<proteinExistence type="predicted"/>
<dbReference type="EMBL" id="JASDAP010000007">
    <property type="protein sequence ID" value="KAK1900097.1"/>
    <property type="molecule type" value="Genomic_DNA"/>
</dbReference>